<dbReference type="AlphaFoldDB" id="A0A444JLX0"/>
<proteinExistence type="predicted"/>
<keyword evidence="2" id="KW-1185">Reference proteome</keyword>
<sequence>MKLSDWNAMWHKAVFENNNGESEGLPHAIEKRLRTELTKSRLTEKTFDDEWICVDEMEERGWSSVMRRELLPGKEEVRLLGEELVHGCYPRKEVFKVESQSKFNIMQEEITARRDRGNARRKSRIVAKPENTVVKDLPWEDCITQSKLLSKGEWTSAMTKRHLPAPTKKVSTNGKLVKAYAMADVLKALEDQELQQWMADRQADDDEYHCH</sequence>
<dbReference type="Proteomes" id="UP000287563">
    <property type="component" value="Unassembled WGS sequence"/>
</dbReference>
<protein>
    <submittedName>
        <fullName evidence="1">Uncharacterized protein</fullName>
    </submittedName>
</protein>
<dbReference type="EMBL" id="RJLM01000008">
    <property type="protein sequence ID" value="RWX54093.1"/>
    <property type="molecule type" value="Genomic_DNA"/>
</dbReference>
<dbReference type="RefSeq" id="WP_128785217.1">
    <property type="nucleotide sequence ID" value="NZ_RJLM01000008.1"/>
</dbReference>
<name>A0A444JLX0_9GAMM</name>
<accession>A0A444JLX0</accession>
<evidence type="ECO:0000313" key="2">
    <source>
        <dbReference type="Proteomes" id="UP000287563"/>
    </source>
</evidence>
<comment type="caution">
    <text evidence="1">The sequence shown here is derived from an EMBL/GenBank/DDBJ whole genome shotgun (WGS) entry which is preliminary data.</text>
</comment>
<gene>
    <name evidence="1" type="ORF">EDI28_17825</name>
</gene>
<evidence type="ECO:0000313" key="1">
    <source>
        <dbReference type="EMBL" id="RWX54093.1"/>
    </source>
</evidence>
<organism evidence="1 2">
    <name type="scientific">Photobacterium chitinilyticum</name>
    <dbReference type="NCBI Taxonomy" id="2485123"/>
    <lineage>
        <taxon>Bacteria</taxon>
        <taxon>Pseudomonadati</taxon>
        <taxon>Pseudomonadota</taxon>
        <taxon>Gammaproteobacteria</taxon>
        <taxon>Vibrionales</taxon>
        <taxon>Vibrionaceae</taxon>
        <taxon>Photobacterium</taxon>
    </lineage>
</organism>
<reference evidence="1 2" key="1">
    <citation type="submission" date="2018-11" db="EMBL/GenBank/DDBJ databases">
        <title>Photobacterium sp. BEI247 sp. nov., a marine bacterium isolated from Yongle Blue Hole in the South China Sea.</title>
        <authorList>
            <person name="Wang X."/>
        </authorList>
    </citation>
    <scope>NUCLEOTIDE SEQUENCE [LARGE SCALE GENOMIC DNA]</scope>
    <source>
        <strain evidence="2">BEI247</strain>
    </source>
</reference>